<dbReference type="PANTHER" id="PTHR31569">
    <property type="entry name" value="SWIM-TYPE DOMAIN-CONTAINING PROTEIN"/>
    <property type="match status" value="1"/>
</dbReference>
<dbReference type="SUPFAM" id="SSF54001">
    <property type="entry name" value="Cysteine proteinases"/>
    <property type="match status" value="1"/>
</dbReference>
<keyword evidence="7" id="KW-1185">Reference proteome</keyword>
<reference evidence="7" key="1">
    <citation type="submission" date="2017-03" db="EMBL/GenBank/DDBJ databases">
        <title>Phytopthora megakarya and P. palmivora, two closely related causual agents of cacao black pod achieved similar genome size and gene model numbers by different mechanisms.</title>
        <authorList>
            <person name="Ali S."/>
            <person name="Shao J."/>
            <person name="Larry D.J."/>
            <person name="Kronmiller B."/>
            <person name="Shen D."/>
            <person name="Strem M.D."/>
            <person name="Melnick R.L."/>
            <person name="Guiltinan M.J."/>
            <person name="Tyler B.M."/>
            <person name="Meinhardt L.W."/>
            <person name="Bailey B.A."/>
        </authorList>
    </citation>
    <scope>NUCLEOTIDE SEQUENCE [LARGE SCALE GENOMIC DNA]</scope>
    <source>
        <strain evidence="7">zdho120</strain>
    </source>
</reference>
<dbReference type="GO" id="GO:0006508">
    <property type="term" value="P:proteolysis"/>
    <property type="evidence" value="ECO:0007669"/>
    <property type="project" value="UniProtKB-KW"/>
</dbReference>
<dbReference type="PANTHER" id="PTHR31569:SF4">
    <property type="entry name" value="SWIM-TYPE DOMAIN-CONTAINING PROTEIN"/>
    <property type="match status" value="1"/>
</dbReference>
<feature type="compositionally biased region" description="Gly residues" evidence="4">
    <location>
        <begin position="1"/>
        <end position="16"/>
    </location>
</feature>
<dbReference type="STRING" id="4795.A0A225WSA5"/>
<dbReference type="InterPro" id="IPR048324">
    <property type="entry name" value="ZSWIM1-3_RNaseH-like"/>
</dbReference>
<feature type="compositionally biased region" description="Acidic residues" evidence="4">
    <location>
        <begin position="730"/>
        <end position="748"/>
    </location>
</feature>
<dbReference type="GO" id="GO:0008234">
    <property type="term" value="F:cysteine-type peptidase activity"/>
    <property type="evidence" value="ECO:0007669"/>
    <property type="project" value="InterPro"/>
</dbReference>
<feature type="compositionally biased region" description="Acidic residues" evidence="4">
    <location>
        <begin position="49"/>
        <end position="61"/>
    </location>
</feature>
<dbReference type="InterPro" id="IPR038765">
    <property type="entry name" value="Papain-like_cys_pep_sf"/>
</dbReference>
<dbReference type="Gene3D" id="3.40.395.10">
    <property type="entry name" value="Adenoviral Proteinase, Chain A"/>
    <property type="match status" value="1"/>
</dbReference>
<keyword evidence="3" id="KW-0378">Hydrolase</keyword>
<dbReference type="Pfam" id="PF21056">
    <property type="entry name" value="ZSWIM1-3_RNaseH-like"/>
    <property type="match status" value="1"/>
</dbReference>
<gene>
    <name evidence="6" type="ORF">PHMEG_0005100</name>
</gene>
<keyword evidence="2" id="KW-0645">Protease</keyword>
<dbReference type="OrthoDB" id="124789at2759"/>
<evidence type="ECO:0000256" key="2">
    <source>
        <dbReference type="ARBA" id="ARBA00022670"/>
    </source>
</evidence>
<feature type="domain" description="Ubiquitin-like protease family profile" evidence="5">
    <location>
        <begin position="973"/>
        <end position="1134"/>
    </location>
</feature>
<evidence type="ECO:0000259" key="5">
    <source>
        <dbReference type="PROSITE" id="PS50600"/>
    </source>
</evidence>
<proteinExistence type="inferred from homology"/>
<comment type="similarity">
    <text evidence="1">Belongs to the peptidase C48 family.</text>
</comment>
<sequence>MASGGSGRGLDSVGGSGDDDEARSATTVVGSCDDNAGRGDDDAGAVSGDIDELENSEDDDSGAVSVVMEVPVLWHAEWASWQTYFAEYCARTMQVLPVRETMSRAERNRRLKRTKKGADDSQLVPEGFDPYQRVYICTHGWKKRKSRSDGARPRQHIRLTDCPFRFCVQWNLSRRELQVKNEVFWHNHQVSAAAYATYPGSRGVEDPLVVSRVDGMLAVGAKRSKIYDYLLDHDENVIQVDVDNLVRANSASVASKDDDDATARELAAFAAADPENISSVAVTDADESGVISLASAHMRRVYSRFSELLLVDCSHKTNRYNYQLLTFMVMNEFGEGAVVQHSMIEANGDWHMEKAIDHFKRLHPTRIDLLRVIVVDKDLNEIRVLESNFPGARVLICHFHVIKYLKEKRSKPESAHDALRGICERVGFNDFFSYFERNWDSSQDRWVMYRRAHLEHFKNHTNNRLESFFGKLKDGVNGSMSMANCVKGLVAHDRRVQNEYQYRISRIGTYTNSNYDEEMSTVLRFTTHYVASQIETQYSTALEKGETYRFEKHPSDSNVVVVGGKFTEHDLNVNTWWCDCAFACSMKLPCRHAIAYRKVKQLPGTLIPFIRIDSRWTSPTPELKKVKQFTLDLFDTIGADTHKRLKMSRSEKHRGAVRITQVIASELADIDSDTEYNEMSKFLENMWRNIRQGKRIAVAKLQSDSAPRPRQSVTKKEIKAVKAEFGISSSEDEATSSGADADDGEEESVANHAEALPTIRINPKAKKVGAPKKPKKKSVATEKAERKWFEAAEQGRKTAGEVTLVALLDALDLEQSGLAETQLSGVVVKYSDADRKKPKYKKMKKPVLILDPFYLLPSNLLDACIRAFPLSNTKETAIAIDSSQPEVPAQVKGVVEAVEAVQIKDVGMYSRTQIETFKRVKNLKTCVQLGIDMHKWLTEQGIPSLPAEYHQYGNKVAAEILSTYPHKRIEGLPEMTDFNYSMLYRATPPTWLTDASIRALCLRLAKDYPACRFAGFQSAAATTKRTRASEATVMERETRDRVLAQVAEPGVDTVMLPLNFSNAHWCCLVVKVSAKRIYYYDPLNQAPYRNAAQAVATHLKVSGLKDFDVIPQNNPIQFDAYSCGVFVSWMFIRQVVPGPGQDMSSNALTRRRFELFYYMLTGRLLPYETAQNAQGDAAEEKGPLPATTEERMGLNEDCERKMADEPEEVPATQVAE</sequence>
<evidence type="ECO:0000256" key="3">
    <source>
        <dbReference type="ARBA" id="ARBA00022801"/>
    </source>
</evidence>
<dbReference type="PROSITE" id="PS50600">
    <property type="entry name" value="ULP_PROTEASE"/>
    <property type="match status" value="1"/>
</dbReference>
<feature type="compositionally biased region" description="Basic residues" evidence="4">
    <location>
        <begin position="763"/>
        <end position="778"/>
    </location>
</feature>
<dbReference type="Proteomes" id="UP000198211">
    <property type="component" value="Unassembled WGS sequence"/>
</dbReference>
<dbReference type="AlphaFoldDB" id="A0A225WSA5"/>
<feature type="region of interest" description="Disordered" evidence="4">
    <location>
        <begin position="726"/>
        <end position="784"/>
    </location>
</feature>
<dbReference type="InterPro" id="IPR052579">
    <property type="entry name" value="Zinc_finger_SWIM"/>
</dbReference>
<organism evidence="6 7">
    <name type="scientific">Phytophthora megakarya</name>
    <dbReference type="NCBI Taxonomy" id="4795"/>
    <lineage>
        <taxon>Eukaryota</taxon>
        <taxon>Sar</taxon>
        <taxon>Stramenopiles</taxon>
        <taxon>Oomycota</taxon>
        <taxon>Peronosporomycetes</taxon>
        <taxon>Peronosporales</taxon>
        <taxon>Peronosporaceae</taxon>
        <taxon>Phytophthora</taxon>
    </lineage>
</organism>
<feature type="region of interest" description="Disordered" evidence="4">
    <location>
        <begin position="1171"/>
        <end position="1216"/>
    </location>
</feature>
<evidence type="ECO:0000313" key="6">
    <source>
        <dbReference type="EMBL" id="OWZ20484.1"/>
    </source>
</evidence>
<dbReference type="EMBL" id="NBNE01000319">
    <property type="protein sequence ID" value="OWZ20484.1"/>
    <property type="molecule type" value="Genomic_DNA"/>
</dbReference>
<evidence type="ECO:0000313" key="7">
    <source>
        <dbReference type="Proteomes" id="UP000198211"/>
    </source>
</evidence>
<dbReference type="InterPro" id="IPR003653">
    <property type="entry name" value="Peptidase_C48_C"/>
</dbReference>
<dbReference type="Pfam" id="PF02902">
    <property type="entry name" value="Peptidase_C48"/>
    <property type="match status" value="1"/>
</dbReference>
<evidence type="ECO:0000256" key="4">
    <source>
        <dbReference type="SAM" id="MobiDB-lite"/>
    </source>
</evidence>
<protein>
    <recommendedName>
        <fullName evidence="5">Ubiquitin-like protease family profile domain-containing protein</fullName>
    </recommendedName>
</protein>
<feature type="region of interest" description="Disordered" evidence="4">
    <location>
        <begin position="1"/>
        <end position="62"/>
    </location>
</feature>
<name>A0A225WSA5_9STRA</name>
<feature type="compositionally biased region" description="Basic and acidic residues" evidence="4">
    <location>
        <begin position="1178"/>
        <end position="1204"/>
    </location>
</feature>
<comment type="caution">
    <text evidence="6">The sequence shown here is derived from an EMBL/GenBank/DDBJ whole genome shotgun (WGS) entry which is preliminary data.</text>
</comment>
<evidence type="ECO:0000256" key="1">
    <source>
        <dbReference type="ARBA" id="ARBA00005234"/>
    </source>
</evidence>
<accession>A0A225WSA5</accession>